<evidence type="ECO:0000256" key="1">
    <source>
        <dbReference type="ARBA" id="ARBA00004323"/>
    </source>
</evidence>
<keyword evidence="4" id="KW-0808">Transferase</keyword>
<feature type="transmembrane region" description="Helical" evidence="10">
    <location>
        <begin position="7"/>
        <end position="26"/>
    </location>
</feature>
<keyword evidence="8 10" id="KW-0333">Golgi apparatus</keyword>
<dbReference type="Proteomes" id="UP000272942">
    <property type="component" value="Unassembled WGS sequence"/>
</dbReference>
<keyword evidence="12" id="KW-1185">Reference proteome</keyword>
<dbReference type="OrthoDB" id="2139606at2759"/>
<reference evidence="13" key="1">
    <citation type="submission" date="2016-06" db="UniProtKB">
        <authorList>
            <consortium name="WormBaseParasite"/>
        </authorList>
    </citation>
    <scope>IDENTIFICATION</scope>
</reference>
<accession>A0A183B3T8</accession>
<evidence type="ECO:0000256" key="9">
    <source>
        <dbReference type="ARBA" id="ARBA00023136"/>
    </source>
</evidence>
<dbReference type="WBParaSite" id="ECPE_0001391301-mRNA-1">
    <property type="protein sequence ID" value="ECPE_0001391301-mRNA-1"/>
    <property type="gene ID" value="ECPE_0001391301"/>
</dbReference>
<name>A0A183B3T8_9TREM</name>
<comment type="subcellular location">
    <subcellularLocation>
        <location evidence="1 10">Golgi apparatus membrane</location>
        <topology evidence="1 10">Single-pass type II membrane protein</topology>
    </subcellularLocation>
</comment>
<comment type="similarity">
    <text evidence="2 10">Belongs to the glycosyltransferase 31 family.</text>
</comment>
<evidence type="ECO:0000256" key="2">
    <source>
        <dbReference type="ARBA" id="ARBA00008661"/>
    </source>
</evidence>
<keyword evidence="5 10" id="KW-0812">Transmembrane</keyword>
<sequence length="457" mass="53544">MKAVNKHASIIFVFAVVLLLVSIYYVKKAEFTHDVFKPYVYLDNITSWTNPRLCRWPPDSSKAIQNPETGLFNLAIKPCVRKQEINDHSNTRLERYYELLEILYPGHLKGGSMTHRARIMEQTLRVDPTEYNYHLYPPLIDVEETVSLVRQGQKVVRKPINDPDMSVLVAPRGFCKPDGNERNRSETVVVIKSCVRCQGDRQWARATYMQPHLWGDFRIRFVFVTGMPAINYTGYIHFEGVSVKYRSHGNEKQDYENSKRELFSEANQFDDILIGDFEDHYFSLTQKQIFTFRWISAFCANESSLFLFLDHDFAVMPSNLIRLVREFSTEILPDLSFGIRWQNHRVIRPWKHSNNRWAISEDEFPWDYYPPYFGGHAYIKGINVVTDLAIASAFIHPLRAEDSHMGIMRYKMRIPTYGVWHFRHRVGSADGLRYITCVRTGYMINYFNWTTGKIIGD</sequence>
<evidence type="ECO:0000256" key="10">
    <source>
        <dbReference type="RuleBase" id="RU363063"/>
    </source>
</evidence>
<dbReference type="InterPro" id="IPR002659">
    <property type="entry name" value="Glyco_trans_31"/>
</dbReference>
<dbReference type="PANTHER" id="PTHR11214">
    <property type="entry name" value="BETA-1,3-N-ACETYLGLUCOSAMINYLTRANSFERASE"/>
    <property type="match status" value="1"/>
</dbReference>
<dbReference type="GO" id="GO:0000139">
    <property type="term" value="C:Golgi membrane"/>
    <property type="evidence" value="ECO:0007669"/>
    <property type="project" value="UniProtKB-SubCell"/>
</dbReference>
<keyword evidence="7 10" id="KW-1133">Transmembrane helix</keyword>
<dbReference type="AlphaFoldDB" id="A0A183B3T8"/>
<dbReference type="EMBL" id="UZAN01056180">
    <property type="protein sequence ID" value="VDP91145.1"/>
    <property type="molecule type" value="Genomic_DNA"/>
</dbReference>
<keyword evidence="3 10" id="KW-0328">Glycosyltransferase</keyword>
<dbReference type="EC" id="2.4.1.-" evidence="10"/>
<evidence type="ECO:0000256" key="5">
    <source>
        <dbReference type="ARBA" id="ARBA00022692"/>
    </source>
</evidence>
<dbReference type="GO" id="GO:0016758">
    <property type="term" value="F:hexosyltransferase activity"/>
    <property type="evidence" value="ECO:0007669"/>
    <property type="project" value="InterPro"/>
</dbReference>
<evidence type="ECO:0000256" key="7">
    <source>
        <dbReference type="ARBA" id="ARBA00022989"/>
    </source>
</evidence>
<evidence type="ECO:0000313" key="11">
    <source>
        <dbReference type="EMBL" id="VDP91145.1"/>
    </source>
</evidence>
<gene>
    <name evidence="11" type="ORF">ECPE_LOCUS13873</name>
</gene>
<keyword evidence="6 10" id="KW-0735">Signal-anchor</keyword>
<evidence type="ECO:0000313" key="13">
    <source>
        <dbReference type="WBParaSite" id="ECPE_0001391301-mRNA-1"/>
    </source>
</evidence>
<evidence type="ECO:0000256" key="3">
    <source>
        <dbReference type="ARBA" id="ARBA00022676"/>
    </source>
</evidence>
<dbReference type="PANTHER" id="PTHR11214:SF364">
    <property type="entry name" value="HEXOSYLTRANSFERASE"/>
    <property type="match status" value="1"/>
</dbReference>
<reference evidence="11 12" key="2">
    <citation type="submission" date="2018-11" db="EMBL/GenBank/DDBJ databases">
        <authorList>
            <consortium name="Pathogen Informatics"/>
        </authorList>
    </citation>
    <scope>NUCLEOTIDE SEQUENCE [LARGE SCALE GENOMIC DNA]</scope>
    <source>
        <strain evidence="11 12">Egypt</strain>
    </source>
</reference>
<proteinExistence type="inferred from homology"/>
<keyword evidence="9 10" id="KW-0472">Membrane</keyword>
<organism evidence="13">
    <name type="scientific">Echinostoma caproni</name>
    <dbReference type="NCBI Taxonomy" id="27848"/>
    <lineage>
        <taxon>Eukaryota</taxon>
        <taxon>Metazoa</taxon>
        <taxon>Spiralia</taxon>
        <taxon>Lophotrochozoa</taxon>
        <taxon>Platyhelminthes</taxon>
        <taxon>Trematoda</taxon>
        <taxon>Digenea</taxon>
        <taxon>Plagiorchiida</taxon>
        <taxon>Echinostomata</taxon>
        <taxon>Echinostomatoidea</taxon>
        <taxon>Echinostomatidae</taxon>
        <taxon>Echinostoma</taxon>
    </lineage>
</organism>
<dbReference type="Pfam" id="PF01762">
    <property type="entry name" value="Galactosyl_T"/>
    <property type="match status" value="1"/>
</dbReference>
<protein>
    <recommendedName>
        <fullName evidence="10">Hexosyltransferase</fullName>
        <ecNumber evidence="10">2.4.1.-</ecNumber>
    </recommendedName>
</protein>
<evidence type="ECO:0000256" key="8">
    <source>
        <dbReference type="ARBA" id="ARBA00023034"/>
    </source>
</evidence>
<evidence type="ECO:0000256" key="6">
    <source>
        <dbReference type="ARBA" id="ARBA00022968"/>
    </source>
</evidence>
<dbReference type="GO" id="GO:0006493">
    <property type="term" value="P:protein O-linked glycosylation"/>
    <property type="evidence" value="ECO:0007669"/>
    <property type="project" value="TreeGrafter"/>
</dbReference>
<evidence type="ECO:0000256" key="4">
    <source>
        <dbReference type="ARBA" id="ARBA00022679"/>
    </source>
</evidence>
<evidence type="ECO:0000313" key="12">
    <source>
        <dbReference type="Proteomes" id="UP000272942"/>
    </source>
</evidence>